<dbReference type="Proteomes" id="UP000242414">
    <property type="component" value="Unassembled WGS sequence"/>
</dbReference>
<protein>
    <recommendedName>
        <fullName evidence="1">FHA domain-containing protein</fullName>
    </recommendedName>
</protein>
<reference evidence="2" key="1">
    <citation type="journal article" date="2016" name="Proc. Natl. Acad. Sci. U.S.A.">
        <title>Lipid metabolic changes in an early divergent fungus govern the establishment of a mutualistic symbiosis with endobacteria.</title>
        <authorList>
            <person name="Lastovetsky O.A."/>
            <person name="Gaspar M.L."/>
            <person name="Mondo S.J."/>
            <person name="LaButti K.M."/>
            <person name="Sandor L."/>
            <person name="Grigoriev I.V."/>
            <person name="Henry S.A."/>
            <person name="Pawlowska T.E."/>
        </authorList>
    </citation>
    <scope>NUCLEOTIDE SEQUENCE [LARGE SCALE GENOMIC DNA]</scope>
    <source>
        <strain evidence="2">ATCC 52814</strain>
    </source>
</reference>
<dbReference type="PROSITE" id="PS50006">
    <property type="entry name" value="FHA_DOMAIN"/>
    <property type="match status" value="1"/>
</dbReference>
<name>A0A1X0RBK0_RHIZD</name>
<feature type="domain" description="FHA" evidence="1">
    <location>
        <begin position="60"/>
        <end position="98"/>
    </location>
</feature>
<dbReference type="InterPro" id="IPR000253">
    <property type="entry name" value="FHA_dom"/>
</dbReference>
<sequence>MRQQAISIFFCLENTPENDAAWEKKIADFGEYHVYYENDPKRPLFYILLLNSMRCAPKRSKQVTRKHVLIKYSSMPNSLTLEYSFRNTNGPFLNEALLPVDPQNDLYKHDITMNQTTTKVSKKGNTPSKLQNALLKGN</sequence>
<accession>A0A1X0RBK0</accession>
<dbReference type="EMBL" id="KV921877">
    <property type="protein sequence ID" value="ORE09364.1"/>
    <property type="molecule type" value="Genomic_DNA"/>
</dbReference>
<evidence type="ECO:0000259" key="1">
    <source>
        <dbReference type="PROSITE" id="PS50006"/>
    </source>
</evidence>
<dbReference type="AlphaFoldDB" id="A0A1X0RBK0"/>
<proteinExistence type="predicted"/>
<gene>
    <name evidence="2" type="ORF">BCV72DRAFT_260921</name>
</gene>
<evidence type="ECO:0000313" key="2">
    <source>
        <dbReference type="EMBL" id="ORE09364.1"/>
    </source>
</evidence>
<dbReference type="VEuPathDB" id="FungiDB:BCV72DRAFT_260921"/>
<organism evidence="2">
    <name type="scientific">Rhizopus microsporus var. microsporus</name>
    <dbReference type="NCBI Taxonomy" id="86635"/>
    <lineage>
        <taxon>Eukaryota</taxon>
        <taxon>Fungi</taxon>
        <taxon>Fungi incertae sedis</taxon>
        <taxon>Mucoromycota</taxon>
        <taxon>Mucoromycotina</taxon>
        <taxon>Mucoromycetes</taxon>
        <taxon>Mucorales</taxon>
        <taxon>Mucorineae</taxon>
        <taxon>Rhizopodaceae</taxon>
        <taxon>Rhizopus</taxon>
    </lineage>
</organism>